<keyword evidence="5" id="KW-0949">S-adenosyl-L-methionine</keyword>
<dbReference type="PANTHER" id="PTHR10920:SF18">
    <property type="entry name" value="RRNA METHYLTRANSFERASE 2, MITOCHONDRIAL"/>
    <property type="match status" value="1"/>
</dbReference>
<sequence length="294" mass="31314">MAPATRLRRICSASARRGPAVARRLQAQGNPGQAPDFGPGQVVVDCGAAPGGWTQVATGLVQAPGRGFVVAIDLLPLDPPVKQAMCLQQDFTLPATQDRIRSLVRQYHVLRAEEVKERRLARQKMRNTAASASPAPDEAVDAPRPEPQSAPARPDKVTAETVEKLHTVSARPVDVVLSDMAPSFSGNKSLDRLRTVGLAESALDFAVPLLRPGGHFCCKILQGPEADSLRTRMRALFENVFYEKPKSSRTESAEGFLVGVGFRVPGSEPATGGPAASQGGVELDVVASEPEVKQ</sequence>
<dbReference type="Proteomes" id="UP000054350">
    <property type="component" value="Unassembled WGS sequence"/>
</dbReference>
<evidence type="ECO:0000313" key="9">
    <source>
        <dbReference type="EMBL" id="KNE56186.1"/>
    </source>
</evidence>
<dbReference type="GO" id="GO:0008650">
    <property type="term" value="F:rRNA (uridine-2'-O-)-methyltransferase activity"/>
    <property type="evidence" value="ECO:0007669"/>
    <property type="project" value="TreeGrafter"/>
</dbReference>
<evidence type="ECO:0000256" key="6">
    <source>
        <dbReference type="ARBA" id="ARBA00041184"/>
    </source>
</evidence>
<accession>A0A0L0S1C0</accession>
<evidence type="ECO:0000313" key="10">
    <source>
        <dbReference type="Proteomes" id="UP000054350"/>
    </source>
</evidence>
<dbReference type="VEuPathDB" id="FungiDB:AMAG_02020"/>
<dbReference type="SUPFAM" id="SSF53335">
    <property type="entry name" value="S-adenosyl-L-methionine-dependent methyltransferases"/>
    <property type="match status" value="1"/>
</dbReference>
<keyword evidence="3" id="KW-0489">Methyltransferase</keyword>
<keyword evidence="4" id="KW-0808">Transferase</keyword>
<dbReference type="AlphaFoldDB" id="A0A0L0S1C0"/>
<dbReference type="Gene3D" id="3.40.50.150">
    <property type="entry name" value="Vaccinia Virus protein VP39"/>
    <property type="match status" value="1"/>
</dbReference>
<protein>
    <recommendedName>
        <fullName evidence="6">rRNA methyltransferase 2, mitochondrial</fullName>
    </recommendedName>
</protein>
<dbReference type="OrthoDB" id="20105at2759"/>
<dbReference type="InterPro" id="IPR029063">
    <property type="entry name" value="SAM-dependent_MTases_sf"/>
</dbReference>
<dbReference type="Pfam" id="PF01728">
    <property type="entry name" value="FtsJ"/>
    <property type="match status" value="1"/>
</dbReference>
<evidence type="ECO:0000256" key="3">
    <source>
        <dbReference type="ARBA" id="ARBA00022603"/>
    </source>
</evidence>
<dbReference type="eggNOG" id="KOG4589">
    <property type="taxonomic scope" value="Eukaryota"/>
</dbReference>
<evidence type="ECO:0000256" key="2">
    <source>
        <dbReference type="ARBA" id="ARBA00022552"/>
    </source>
</evidence>
<keyword evidence="10" id="KW-1185">Reference proteome</keyword>
<dbReference type="InterPro" id="IPR002877">
    <property type="entry name" value="RNA_MeTrfase_FtsJ_dom"/>
</dbReference>
<evidence type="ECO:0000256" key="7">
    <source>
        <dbReference type="SAM" id="MobiDB-lite"/>
    </source>
</evidence>
<dbReference type="InterPro" id="IPR050082">
    <property type="entry name" value="RNA_methyltr_RlmE"/>
</dbReference>
<gene>
    <name evidence="9" type="ORF">AMAG_02020</name>
</gene>
<dbReference type="EMBL" id="GG745330">
    <property type="protein sequence ID" value="KNE56186.1"/>
    <property type="molecule type" value="Genomic_DNA"/>
</dbReference>
<reference evidence="10" key="2">
    <citation type="submission" date="2009-11" db="EMBL/GenBank/DDBJ databases">
        <title>The Genome Sequence of Allomyces macrogynus strain ATCC 38327.</title>
        <authorList>
            <consortium name="The Broad Institute Genome Sequencing Platform"/>
            <person name="Russ C."/>
            <person name="Cuomo C."/>
            <person name="Shea T."/>
            <person name="Young S.K."/>
            <person name="Zeng Q."/>
            <person name="Koehrsen M."/>
            <person name="Haas B."/>
            <person name="Borodovsky M."/>
            <person name="Guigo R."/>
            <person name="Alvarado L."/>
            <person name="Berlin A."/>
            <person name="Borenstein D."/>
            <person name="Chen Z."/>
            <person name="Engels R."/>
            <person name="Freedman E."/>
            <person name="Gellesch M."/>
            <person name="Goldberg J."/>
            <person name="Griggs A."/>
            <person name="Gujja S."/>
            <person name="Heiman D."/>
            <person name="Hepburn T."/>
            <person name="Howarth C."/>
            <person name="Jen D."/>
            <person name="Larson L."/>
            <person name="Lewis B."/>
            <person name="Mehta T."/>
            <person name="Park D."/>
            <person name="Pearson M."/>
            <person name="Roberts A."/>
            <person name="Saif S."/>
            <person name="Shenoy N."/>
            <person name="Sisk P."/>
            <person name="Stolte C."/>
            <person name="Sykes S."/>
            <person name="Walk T."/>
            <person name="White J."/>
            <person name="Yandava C."/>
            <person name="Burger G."/>
            <person name="Gray M.W."/>
            <person name="Holland P.W.H."/>
            <person name="King N."/>
            <person name="Lang F.B.F."/>
            <person name="Roger A.J."/>
            <person name="Ruiz-Trillo I."/>
            <person name="Lander E."/>
            <person name="Nusbaum C."/>
        </authorList>
    </citation>
    <scope>NUCLEOTIDE SEQUENCE [LARGE SCALE GENOMIC DNA]</scope>
    <source>
        <strain evidence="10">ATCC 38327</strain>
    </source>
</reference>
<feature type="domain" description="Ribosomal RNA methyltransferase FtsJ" evidence="8">
    <location>
        <begin position="37"/>
        <end position="262"/>
    </location>
</feature>
<organism evidence="9 10">
    <name type="scientific">Allomyces macrogynus (strain ATCC 38327)</name>
    <name type="common">Allomyces javanicus var. macrogynus</name>
    <dbReference type="NCBI Taxonomy" id="578462"/>
    <lineage>
        <taxon>Eukaryota</taxon>
        <taxon>Fungi</taxon>
        <taxon>Fungi incertae sedis</taxon>
        <taxon>Blastocladiomycota</taxon>
        <taxon>Blastocladiomycetes</taxon>
        <taxon>Blastocladiales</taxon>
        <taxon>Blastocladiaceae</taxon>
        <taxon>Allomyces</taxon>
    </lineage>
</organism>
<feature type="region of interest" description="Disordered" evidence="7">
    <location>
        <begin position="267"/>
        <end position="294"/>
    </location>
</feature>
<name>A0A0L0S1C0_ALLM3</name>
<comment type="similarity">
    <text evidence="1">Belongs to the class I-like SAM-binding methyltransferase superfamily. RNA methyltransferase RlmE family.</text>
</comment>
<evidence type="ECO:0000256" key="5">
    <source>
        <dbReference type="ARBA" id="ARBA00022691"/>
    </source>
</evidence>
<evidence type="ECO:0000256" key="4">
    <source>
        <dbReference type="ARBA" id="ARBA00022679"/>
    </source>
</evidence>
<dbReference type="PANTHER" id="PTHR10920">
    <property type="entry name" value="RIBOSOMAL RNA METHYLTRANSFERASE"/>
    <property type="match status" value="1"/>
</dbReference>
<reference evidence="9 10" key="1">
    <citation type="submission" date="2009-11" db="EMBL/GenBank/DDBJ databases">
        <title>Annotation of Allomyces macrogynus ATCC 38327.</title>
        <authorList>
            <consortium name="The Broad Institute Genome Sequencing Platform"/>
            <person name="Russ C."/>
            <person name="Cuomo C."/>
            <person name="Burger G."/>
            <person name="Gray M.W."/>
            <person name="Holland P.W.H."/>
            <person name="King N."/>
            <person name="Lang F.B.F."/>
            <person name="Roger A.J."/>
            <person name="Ruiz-Trillo I."/>
            <person name="Young S.K."/>
            <person name="Zeng Q."/>
            <person name="Gargeya S."/>
            <person name="Fitzgerald M."/>
            <person name="Haas B."/>
            <person name="Abouelleil A."/>
            <person name="Alvarado L."/>
            <person name="Arachchi H.M."/>
            <person name="Berlin A."/>
            <person name="Chapman S.B."/>
            <person name="Gearin G."/>
            <person name="Goldberg J."/>
            <person name="Griggs A."/>
            <person name="Gujja S."/>
            <person name="Hansen M."/>
            <person name="Heiman D."/>
            <person name="Howarth C."/>
            <person name="Larimer J."/>
            <person name="Lui A."/>
            <person name="MacDonald P.J.P."/>
            <person name="McCowen C."/>
            <person name="Montmayeur A."/>
            <person name="Murphy C."/>
            <person name="Neiman D."/>
            <person name="Pearson M."/>
            <person name="Priest M."/>
            <person name="Roberts A."/>
            <person name="Saif S."/>
            <person name="Shea T."/>
            <person name="Sisk P."/>
            <person name="Stolte C."/>
            <person name="Sykes S."/>
            <person name="Wortman J."/>
            <person name="Nusbaum C."/>
            <person name="Birren B."/>
        </authorList>
    </citation>
    <scope>NUCLEOTIDE SEQUENCE [LARGE SCALE GENOMIC DNA]</scope>
    <source>
        <strain evidence="9 10">ATCC 38327</strain>
    </source>
</reference>
<keyword evidence="2" id="KW-0698">rRNA processing</keyword>
<feature type="region of interest" description="Disordered" evidence="7">
    <location>
        <begin position="121"/>
        <end position="157"/>
    </location>
</feature>
<evidence type="ECO:0000256" key="1">
    <source>
        <dbReference type="ARBA" id="ARBA00009258"/>
    </source>
</evidence>
<proteinExistence type="inferred from homology"/>
<evidence type="ECO:0000259" key="8">
    <source>
        <dbReference type="Pfam" id="PF01728"/>
    </source>
</evidence>
<dbReference type="STRING" id="578462.A0A0L0S1C0"/>